<accession>A0A426YA58</accession>
<proteinExistence type="predicted"/>
<dbReference type="Proteomes" id="UP000287651">
    <property type="component" value="Unassembled WGS sequence"/>
</dbReference>
<name>A0A426YA58_ENSVE</name>
<dbReference type="AlphaFoldDB" id="A0A426YA58"/>
<dbReference type="EMBL" id="AMZH03013867">
    <property type="protein sequence ID" value="RRT48570.1"/>
    <property type="molecule type" value="Genomic_DNA"/>
</dbReference>
<reference evidence="1 2" key="1">
    <citation type="journal article" date="2014" name="Agronomy (Basel)">
        <title>A Draft Genome Sequence for Ensete ventricosum, the Drought-Tolerant Tree Against Hunger.</title>
        <authorList>
            <person name="Harrison J."/>
            <person name="Moore K.A."/>
            <person name="Paszkiewicz K."/>
            <person name="Jones T."/>
            <person name="Grant M."/>
            <person name="Ambacheew D."/>
            <person name="Muzemil S."/>
            <person name="Studholme D.J."/>
        </authorList>
    </citation>
    <scope>NUCLEOTIDE SEQUENCE [LARGE SCALE GENOMIC DNA]</scope>
</reference>
<gene>
    <name evidence="1" type="ORF">B296_00035491</name>
</gene>
<comment type="caution">
    <text evidence="1">The sequence shown here is derived from an EMBL/GenBank/DDBJ whole genome shotgun (WGS) entry which is preliminary data.</text>
</comment>
<sequence length="263" mass="29294">MDVRFTLGTTRHGPEEEAECLRLHVPGKRGTTTCHDAFDPFLPSCLPCLALPVGALRSTPTNTRNTTTKTSFAWLTKQRGRLSVLCDKSWYLLPGQAGSGRQKKERRVANFVKLLAGSDISEPTPWKKLVAWGVTTVMQYQQLPVRTECSRTWKHMRGGKGWPQGSQCNPTTTAAAAERRPLLVLPPSRFRQIESVVHCNPHVIRQVKCLPLPVSIAETVDGFLTVAFCALQVNRIKSSMVVTSRGLKEQSLMLSSRRRKLCS</sequence>
<evidence type="ECO:0000313" key="1">
    <source>
        <dbReference type="EMBL" id="RRT48570.1"/>
    </source>
</evidence>
<organism evidence="1 2">
    <name type="scientific">Ensete ventricosum</name>
    <name type="common">Abyssinian banana</name>
    <name type="synonym">Musa ensete</name>
    <dbReference type="NCBI Taxonomy" id="4639"/>
    <lineage>
        <taxon>Eukaryota</taxon>
        <taxon>Viridiplantae</taxon>
        <taxon>Streptophyta</taxon>
        <taxon>Embryophyta</taxon>
        <taxon>Tracheophyta</taxon>
        <taxon>Spermatophyta</taxon>
        <taxon>Magnoliopsida</taxon>
        <taxon>Liliopsida</taxon>
        <taxon>Zingiberales</taxon>
        <taxon>Musaceae</taxon>
        <taxon>Ensete</taxon>
    </lineage>
</organism>
<protein>
    <submittedName>
        <fullName evidence="1">Uncharacterized protein</fullName>
    </submittedName>
</protein>
<evidence type="ECO:0000313" key="2">
    <source>
        <dbReference type="Proteomes" id="UP000287651"/>
    </source>
</evidence>